<dbReference type="PANTHER" id="PTHR11435:SF1">
    <property type="entry name" value="NADH-UBIQUINONE OXIDOREDUCTASE CHAIN 6"/>
    <property type="match status" value="1"/>
</dbReference>
<evidence type="ECO:0000256" key="8">
    <source>
        <dbReference type="ARBA" id="ARBA00022967"/>
    </source>
</evidence>
<dbReference type="GO" id="GO:0008137">
    <property type="term" value="F:NADH dehydrogenase (ubiquinone) activity"/>
    <property type="evidence" value="ECO:0007669"/>
    <property type="project" value="UniProtKB-EC"/>
</dbReference>
<feature type="transmembrane region" description="Helical" evidence="16">
    <location>
        <begin position="21"/>
        <end position="41"/>
    </location>
</feature>
<protein>
    <recommendedName>
        <fullName evidence="4">NADH-ubiquinone oxidoreductase chain 6</fullName>
        <ecNumber evidence="3">7.1.1.2</ecNumber>
    </recommendedName>
    <alternativeName>
        <fullName evidence="14">NADH dehydrogenase subunit 6</fullName>
    </alternativeName>
</protein>
<name>A0A5Q0U1C0_9CUCU</name>
<keyword evidence="11" id="KW-0520">NAD</keyword>
<evidence type="ECO:0000256" key="13">
    <source>
        <dbReference type="ARBA" id="ARBA00023136"/>
    </source>
</evidence>
<evidence type="ECO:0000256" key="14">
    <source>
        <dbReference type="ARBA" id="ARBA00031019"/>
    </source>
</evidence>
<comment type="similarity">
    <text evidence="2">Belongs to the complex I subunit 6 family.</text>
</comment>
<evidence type="ECO:0000256" key="6">
    <source>
        <dbReference type="ARBA" id="ARBA00022660"/>
    </source>
</evidence>
<evidence type="ECO:0000256" key="16">
    <source>
        <dbReference type="SAM" id="Phobius"/>
    </source>
</evidence>
<evidence type="ECO:0000256" key="5">
    <source>
        <dbReference type="ARBA" id="ARBA00022448"/>
    </source>
</evidence>
<feature type="transmembrane region" description="Helical" evidence="16">
    <location>
        <begin position="47"/>
        <end position="66"/>
    </location>
</feature>
<proteinExistence type="inferred from homology"/>
<keyword evidence="7 16" id="KW-0812">Transmembrane</keyword>
<evidence type="ECO:0000256" key="11">
    <source>
        <dbReference type="ARBA" id="ARBA00023027"/>
    </source>
</evidence>
<sequence>MKLISSLMFSMSSMAILMKHPISIGVALTTQTILMTMITGMMNMNFWFSYILFLVMIGGMLILFVYMTSVASNEKFKLNLMLVTAATTTFLTSMLFNKSEMNLSFKIKETLNFNSNNTKTMLTKYFNFPSMTIMMFMMIFLLLTLVVIVKLTKKSMGPIRKNI</sequence>
<evidence type="ECO:0000256" key="2">
    <source>
        <dbReference type="ARBA" id="ARBA00005698"/>
    </source>
</evidence>
<evidence type="ECO:0000256" key="4">
    <source>
        <dbReference type="ARBA" id="ARBA00021095"/>
    </source>
</evidence>
<keyword evidence="9" id="KW-0249">Electron transport</keyword>
<comment type="subcellular location">
    <subcellularLocation>
        <location evidence="1">Mitochondrion membrane</location>
        <topology evidence="1">Multi-pass membrane protein</topology>
    </subcellularLocation>
</comment>
<keyword evidence="13 16" id="KW-0472">Membrane</keyword>
<evidence type="ECO:0000256" key="12">
    <source>
        <dbReference type="ARBA" id="ARBA00023128"/>
    </source>
</evidence>
<dbReference type="EMBL" id="MK049856">
    <property type="protein sequence ID" value="QGA74038.1"/>
    <property type="molecule type" value="Genomic_DNA"/>
</dbReference>
<gene>
    <name evidence="17" type="primary">nad6</name>
</gene>
<evidence type="ECO:0000313" key="17">
    <source>
        <dbReference type="EMBL" id="QGA74038.1"/>
    </source>
</evidence>
<evidence type="ECO:0000256" key="10">
    <source>
        <dbReference type="ARBA" id="ARBA00022989"/>
    </source>
</evidence>
<keyword evidence="5" id="KW-0813">Transport</keyword>
<dbReference type="GO" id="GO:0031966">
    <property type="term" value="C:mitochondrial membrane"/>
    <property type="evidence" value="ECO:0007669"/>
    <property type="project" value="UniProtKB-SubCell"/>
</dbReference>
<organism evidence="17">
    <name type="scientific">Chalcophana sp. N69</name>
    <dbReference type="NCBI Taxonomy" id="2653421"/>
    <lineage>
        <taxon>Eukaryota</taxon>
        <taxon>Metazoa</taxon>
        <taxon>Ecdysozoa</taxon>
        <taxon>Arthropoda</taxon>
        <taxon>Hexapoda</taxon>
        <taxon>Insecta</taxon>
        <taxon>Pterygota</taxon>
        <taxon>Neoptera</taxon>
        <taxon>Endopterygota</taxon>
        <taxon>Coleoptera</taxon>
        <taxon>Polyphaga</taxon>
        <taxon>Cucujiformia</taxon>
        <taxon>Chrysomeloidea</taxon>
        <taxon>Chrysomelidae</taxon>
        <taxon>Eumolpinae</taxon>
        <taxon>Chalcophana</taxon>
    </lineage>
</organism>
<geneLocation type="mitochondrion" evidence="17"/>
<evidence type="ECO:0000256" key="7">
    <source>
        <dbReference type="ARBA" id="ARBA00022692"/>
    </source>
</evidence>
<dbReference type="InterPro" id="IPR050269">
    <property type="entry name" value="ComplexI_Subunit6"/>
</dbReference>
<accession>A0A5Q0U1C0</accession>
<comment type="catalytic activity">
    <reaction evidence="15">
        <text>a ubiquinone + NADH + 5 H(+)(in) = a ubiquinol + NAD(+) + 4 H(+)(out)</text>
        <dbReference type="Rhea" id="RHEA:29091"/>
        <dbReference type="Rhea" id="RHEA-COMP:9565"/>
        <dbReference type="Rhea" id="RHEA-COMP:9566"/>
        <dbReference type="ChEBI" id="CHEBI:15378"/>
        <dbReference type="ChEBI" id="CHEBI:16389"/>
        <dbReference type="ChEBI" id="CHEBI:17976"/>
        <dbReference type="ChEBI" id="CHEBI:57540"/>
        <dbReference type="ChEBI" id="CHEBI:57945"/>
        <dbReference type="EC" id="7.1.1.2"/>
    </reaction>
</comment>
<evidence type="ECO:0000256" key="15">
    <source>
        <dbReference type="ARBA" id="ARBA00049551"/>
    </source>
</evidence>
<keyword evidence="6" id="KW-0679">Respiratory chain</keyword>
<dbReference type="AlphaFoldDB" id="A0A5Q0U1C0"/>
<feature type="transmembrane region" description="Helical" evidence="16">
    <location>
        <begin position="78"/>
        <end position="96"/>
    </location>
</feature>
<evidence type="ECO:0000256" key="9">
    <source>
        <dbReference type="ARBA" id="ARBA00022982"/>
    </source>
</evidence>
<dbReference type="PANTHER" id="PTHR11435">
    <property type="entry name" value="NADH UBIQUINONE OXIDOREDUCTASE SUBUNIT ND6"/>
    <property type="match status" value="1"/>
</dbReference>
<evidence type="ECO:0000256" key="1">
    <source>
        <dbReference type="ARBA" id="ARBA00004225"/>
    </source>
</evidence>
<evidence type="ECO:0000256" key="3">
    <source>
        <dbReference type="ARBA" id="ARBA00012944"/>
    </source>
</evidence>
<feature type="transmembrane region" description="Helical" evidence="16">
    <location>
        <begin position="131"/>
        <end position="151"/>
    </location>
</feature>
<reference evidence="17" key="1">
    <citation type="submission" date="2018-10" db="EMBL/GenBank/DDBJ databases">
        <title>Mitogenomes versus nuclear genes in resolving species limits in three host-specific Altica flea beetles (Coleoptera: Chrysomelidae).</title>
        <authorList>
            <person name="Nie R.-E."/>
            <person name="Wei J."/>
            <person name="Zhang S.-K."/>
            <person name="Vogler A.P."/>
            <person name="Wu L."/>
            <person name="Konstantinov A.S."/>
            <person name="Li W.-Z."/>
            <person name="Yang X.-K."/>
            <person name="Xue H.-J."/>
        </authorList>
    </citation>
    <scope>NUCLEOTIDE SEQUENCE</scope>
</reference>
<keyword evidence="8" id="KW-1278">Translocase</keyword>
<keyword evidence="12 17" id="KW-0496">Mitochondrion</keyword>
<dbReference type="EC" id="7.1.1.2" evidence="3"/>
<keyword evidence="10 16" id="KW-1133">Transmembrane helix</keyword>